<gene>
    <name evidence="3" type="ORF">K4A83_14375</name>
</gene>
<organism evidence="3 4">
    <name type="scientific">Spirulina subsalsa FACHB-351</name>
    <dbReference type="NCBI Taxonomy" id="234711"/>
    <lineage>
        <taxon>Bacteria</taxon>
        <taxon>Bacillati</taxon>
        <taxon>Cyanobacteriota</taxon>
        <taxon>Cyanophyceae</taxon>
        <taxon>Spirulinales</taxon>
        <taxon>Spirulinaceae</taxon>
        <taxon>Spirulina</taxon>
    </lineage>
</organism>
<dbReference type="EMBL" id="JAIHOM010000072">
    <property type="protein sequence ID" value="MCW6037449.1"/>
    <property type="molecule type" value="Genomic_DNA"/>
</dbReference>
<keyword evidence="4" id="KW-1185">Reference proteome</keyword>
<accession>A0ABT3L8M4</accession>
<keyword evidence="2" id="KW-1277">Toxin-antitoxin system</keyword>
<evidence type="ECO:0000256" key="2">
    <source>
        <dbReference type="ARBA" id="ARBA00022649"/>
    </source>
</evidence>
<dbReference type="InterPro" id="IPR003477">
    <property type="entry name" value="PemK-like"/>
</dbReference>
<comment type="similarity">
    <text evidence="1">Belongs to the PemK/MazF family.</text>
</comment>
<dbReference type="Pfam" id="PF02452">
    <property type="entry name" value="PemK_toxin"/>
    <property type="match status" value="1"/>
</dbReference>
<dbReference type="Gene3D" id="2.30.30.110">
    <property type="match status" value="1"/>
</dbReference>
<protein>
    <submittedName>
        <fullName evidence="3">Type II toxin-antitoxin system PemK/MazF family toxin</fullName>
    </submittedName>
</protein>
<proteinExistence type="inferred from homology"/>
<evidence type="ECO:0000313" key="3">
    <source>
        <dbReference type="EMBL" id="MCW6037449.1"/>
    </source>
</evidence>
<evidence type="ECO:0000313" key="4">
    <source>
        <dbReference type="Proteomes" id="UP001526426"/>
    </source>
</evidence>
<dbReference type="SUPFAM" id="SSF50118">
    <property type="entry name" value="Cell growth inhibitor/plasmid maintenance toxic component"/>
    <property type="match status" value="1"/>
</dbReference>
<dbReference type="Proteomes" id="UP001526426">
    <property type="component" value="Unassembled WGS sequence"/>
</dbReference>
<evidence type="ECO:0000256" key="1">
    <source>
        <dbReference type="ARBA" id="ARBA00007521"/>
    </source>
</evidence>
<dbReference type="InterPro" id="IPR011067">
    <property type="entry name" value="Plasmid_toxin/cell-grow_inhib"/>
</dbReference>
<name>A0ABT3L8M4_9CYAN</name>
<comment type="caution">
    <text evidence="3">The sequence shown here is derived from an EMBL/GenBank/DDBJ whole genome shotgun (WGS) entry which is preliminary data.</text>
</comment>
<reference evidence="3 4" key="1">
    <citation type="submission" date="2021-08" db="EMBL/GenBank/DDBJ databases">
        <title>Draft genome sequence of Spirulina subsalsa with high tolerance to salinity and hype-accumulation of phycocyanin.</title>
        <authorList>
            <person name="Pei H."/>
            <person name="Jiang L."/>
        </authorList>
    </citation>
    <scope>NUCLEOTIDE SEQUENCE [LARGE SCALE GENOMIC DNA]</scope>
    <source>
        <strain evidence="3 4">FACHB-351</strain>
    </source>
</reference>
<sequence length="108" mass="11380">MRRGDLVTVSLQGDYGKPRPALIIQADQFAGLGSVVILPLTSTIIDAPLLRLTLEPSAENGLRRPSQIMLDKPMTVKADKAGPAFGHVGDTAMVSVNRSLALFLGLAG</sequence>